<dbReference type="Pfam" id="PF00501">
    <property type="entry name" value="AMP-binding"/>
    <property type="match status" value="1"/>
</dbReference>
<comment type="similarity">
    <text evidence="1">Belongs to the ATP-dependent AMP-binding enzyme family.</text>
</comment>
<dbReference type="AlphaFoldDB" id="X0SDN6"/>
<dbReference type="Gene3D" id="3.40.50.12780">
    <property type="entry name" value="N-terminal domain of ligase-like"/>
    <property type="match status" value="1"/>
</dbReference>
<organism evidence="4">
    <name type="scientific">marine sediment metagenome</name>
    <dbReference type="NCBI Taxonomy" id="412755"/>
    <lineage>
        <taxon>unclassified sequences</taxon>
        <taxon>metagenomes</taxon>
        <taxon>ecological metagenomes</taxon>
    </lineage>
</organism>
<dbReference type="SUPFAM" id="SSF56801">
    <property type="entry name" value="Acetyl-CoA synthetase-like"/>
    <property type="match status" value="1"/>
</dbReference>
<dbReference type="GO" id="GO:0006631">
    <property type="term" value="P:fatty acid metabolic process"/>
    <property type="evidence" value="ECO:0007669"/>
    <property type="project" value="TreeGrafter"/>
</dbReference>
<accession>X0SDN6</accession>
<dbReference type="InterPro" id="IPR042099">
    <property type="entry name" value="ANL_N_sf"/>
</dbReference>
<gene>
    <name evidence="4" type="ORF">S01H1_06167</name>
</gene>
<evidence type="ECO:0000259" key="3">
    <source>
        <dbReference type="Pfam" id="PF00501"/>
    </source>
</evidence>
<sequence length="217" mass="23204">MMADWKLRTTAPELAARYKAEGSWTDETLASVLDRTLRANADLALRVWSDQRPFVGSVGRVHELARRVAAGLRASGIGPGDVVAFQIPSWVEAAATFWGIAQSGAAILPIVHFYGPREVGFILRQSGARAFVTADRFRSLDYLASLEGVRAEARELELVVTIGAPPEGAIGFDALTDHAPEGRLPEIDPAAPAVIAYTSGTTAEPKGVVHTHHSILA</sequence>
<dbReference type="PANTHER" id="PTHR43201:SF5">
    <property type="entry name" value="MEDIUM-CHAIN ACYL-COA LIGASE ACSF2, MITOCHONDRIAL"/>
    <property type="match status" value="1"/>
</dbReference>
<proteinExistence type="inferred from homology"/>
<dbReference type="EMBL" id="BARS01003199">
    <property type="protein sequence ID" value="GAF79119.1"/>
    <property type="molecule type" value="Genomic_DNA"/>
</dbReference>
<reference evidence="4" key="1">
    <citation type="journal article" date="2014" name="Front. Microbiol.">
        <title>High frequency of phylogenetically diverse reductive dehalogenase-homologous genes in deep subseafloor sedimentary metagenomes.</title>
        <authorList>
            <person name="Kawai M."/>
            <person name="Futagami T."/>
            <person name="Toyoda A."/>
            <person name="Takaki Y."/>
            <person name="Nishi S."/>
            <person name="Hori S."/>
            <person name="Arai W."/>
            <person name="Tsubouchi T."/>
            <person name="Morono Y."/>
            <person name="Uchiyama I."/>
            <person name="Ito T."/>
            <person name="Fujiyama A."/>
            <person name="Inagaki F."/>
            <person name="Takami H."/>
        </authorList>
    </citation>
    <scope>NUCLEOTIDE SEQUENCE</scope>
    <source>
        <strain evidence="4">Expedition CK06-06</strain>
    </source>
</reference>
<dbReference type="GO" id="GO:0031956">
    <property type="term" value="F:medium-chain fatty acid-CoA ligase activity"/>
    <property type="evidence" value="ECO:0007669"/>
    <property type="project" value="TreeGrafter"/>
</dbReference>
<dbReference type="InterPro" id="IPR000873">
    <property type="entry name" value="AMP-dep_synth/lig_dom"/>
</dbReference>
<evidence type="ECO:0000313" key="4">
    <source>
        <dbReference type="EMBL" id="GAF79119.1"/>
    </source>
</evidence>
<evidence type="ECO:0000256" key="2">
    <source>
        <dbReference type="ARBA" id="ARBA00022598"/>
    </source>
</evidence>
<evidence type="ECO:0000256" key="1">
    <source>
        <dbReference type="ARBA" id="ARBA00006432"/>
    </source>
</evidence>
<feature type="non-terminal residue" evidence="4">
    <location>
        <position position="217"/>
    </location>
</feature>
<feature type="domain" description="AMP-dependent synthetase/ligase" evidence="3">
    <location>
        <begin position="60"/>
        <end position="217"/>
    </location>
</feature>
<dbReference type="PANTHER" id="PTHR43201">
    <property type="entry name" value="ACYL-COA SYNTHETASE"/>
    <property type="match status" value="1"/>
</dbReference>
<protein>
    <recommendedName>
        <fullName evidence="3">AMP-dependent synthetase/ligase domain-containing protein</fullName>
    </recommendedName>
</protein>
<comment type="caution">
    <text evidence="4">The sequence shown here is derived from an EMBL/GenBank/DDBJ whole genome shotgun (WGS) entry which is preliminary data.</text>
</comment>
<name>X0SDN6_9ZZZZ</name>
<keyword evidence="2" id="KW-0436">Ligase</keyword>